<dbReference type="Proteomes" id="UP000269198">
    <property type="component" value="Unassembled WGS sequence"/>
</dbReference>
<dbReference type="RefSeq" id="WP_123203132.1">
    <property type="nucleotide sequence ID" value="NZ_RJMB01000028.1"/>
</dbReference>
<gene>
    <name evidence="1" type="ORF">EFW17_20905</name>
</gene>
<name>A0A3N0E295_9ACTN</name>
<dbReference type="EMBL" id="RJMB01000028">
    <property type="protein sequence ID" value="RNL81929.1"/>
    <property type="molecule type" value="Genomic_DNA"/>
</dbReference>
<dbReference type="Pfam" id="PF19730">
    <property type="entry name" value="DUF6221"/>
    <property type="match status" value="1"/>
</dbReference>
<dbReference type="AlphaFoldDB" id="A0A3N0E295"/>
<evidence type="ECO:0000313" key="2">
    <source>
        <dbReference type="Proteomes" id="UP000269198"/>
    </source>
</evidence>
<evidence type="ECO:0000313" key="1">
    <source>
        <dbReference type="EMBL" id="RNL81929.1"/>
    </source>
</evidence>
<organism evidence="1 2">
    <name type="scientific">Halostreptopolyspora alba</name>
    <dbReference type="NCBI Taxonomy" id="2487137"/>
    <lineage>
        <taxon>Bacteria</taxon>
        <taxon>Bacillati</taxon>
        <taxon>Actinomycetota</taxon>
        <taxon>Actinomycetes</taxon>
        <taxon>Streptosporangiales</taxon>
        <taxon>Nocardiopsidaceae</taxon>
        <taxon>Halostreptopolyspora</taxon>
    </lineage>
</organism>
<keyword evidence="2" id="KW-1185">Reference proteome</keyword>
<proteinExistence type="predicted"/>
<comment type="caution">
    <text evidence="1">The sequence shown here is derived from an EMBL/GenBank/DDBJ whole genome shotgun (WGS) entry which is preliminary data.</text>
</comment>
<reference evidence="1 2" key="1">
    <citation type="submission" date="2018-11" db="EMBL/GenBank/DDBJ databases">
        <title>The genome draft of YIM 96095.</title>
        <authorList>
            <person name="Tang S.-K."/>
            <person name="Chunyu W.-X."/>
            <person name="Feng Y.-Z."/>
        </authorList>
    </citation>
    <scope>NUCLEOTIDE SEQUENCE [LARGE SCALE GENOMIC DNA]</scope>
    <source>
        <strain evidence="1 2">YIM 96095</strain>
    </source>
</reference>
<accession>A0A3N0E295</accession>
<dbReference type="OrthoDB" id="4290974at2"/>
<dbReference type="InterPro" id="IPR046193">
    <property type="entry name" value="DUF6221"/>
</dbReference>
<sequence length="109" mass="12215">MTIVEFLEERLGEDEWNAYRGSFPARRDRDRALADIQAKRRIVAGYRNAYRACTSVVATQARASAGGSAKPDAAETDGTLSALWAWREVLKHLASVYSDHPDYDRAWAP</sequence>
<protein>
    <submittedName>
        <fullName evidence="1">Uncharacterized protein</fullName>
    </submittedName>
</protein>